<accession>A0A226F0Y1</accession>
<dbReference type="AlphaFoldDB" id="A0A226F0Y1"/>
<evidence type="ECO:0000313" key="3">
    <source>
        <dbReference type="EMBL" id="OXA63074.1"/>
    </source>
</evidence>
<comment type="caution">
    <text evidence="3">The sequence shown here is derived from an EMBL/GenBank/DDBJ whole genome shotgun (WGS) entry which is preliminary data.</text>
</comment>
<evidence type="ECO:0000256" key="1">
    <source>
        <dbReference type="SAM" id="Coils"/>
    </source>
</evidence>
<dbReference type="EMBL" id="LNIX01000001">
    <property type="protein sequence ID" value="OXA63074.1"/>
    <property type="molecule type" value="Genomic_DNA"/>
</dbReference>
<feature type="compositionally biased region" description="Basic and acidic residues" evidence="2">
    <location>
        <begin position="70"/>
        <end position="80"/>
    </location>
</feature>
<proteinExistence type="predicted"/>
<reference evidence="3 4" key="1">
    <citation type="submission" date="2015-12" db="EMBL/GenBank/DDBJ databases">
        <title>The genome of Folsomia candida.</title>
        <authorList>
            <person name="Faddeeva A."/>
            <person name="Derks M.F."/>
            <person name="Anvar Y."/>
            <person name="Smit S."/>
            <person name="Van Straalen N."/>
            <person name="Roelofs D."/>
        </authorList>
    </citation>
    <scope>NUCLEOTIDE SEQUENCE [LARGE SCALE GENOMIC DNA]</scope>
    <source>
        <strain evidence="3 4">VU population</strain>
        <tissue evidence="3">Whole body</tissue>
    </source>
</reference>
<gene>
    <name evidence="3" type="ORF">Fcan01_02084</name>
</gene>
<feature type="compositionally biased region" description="Low complexity" evidence="2">
    <location>
        <begin position="36"/>
        <end position="45"/>
    </location>
</feature>
<organism evidence="3 4">
    <name type="scientific">Folsomia candida</name>
    <name type="common">Springtail</name>
    <dbReference type="NCBI Taxonomy" id="158441"/>
    <lineage>
        <taxon>Eukaryota</taxon>
        <taxon>Metazoa</taxon>
        <taxon>Ecdysozoa</taxon>
        <taxon>Arthropoda</taxon>
        <taxon>Hexapoda</taxon>
        <taxon>Collembola</taxon>
        <taxon>Entomobryomorpha</taxon>
        <taxon>Isotomoidea</taxon>
        <taxon>Isotomidae</taxon>
        <taxon>Proisotominae</taxon>
        <taxon>Folsomia</taxon>
    </lineage>
</organism>
<feature type="coiled-coil region" evidence="1">
    <location>
        <begin position="348"/>
        <end position="375"/>
    </location>
</feature>
<feature type="region of interest" description="Disordered" evidence="2">
    <location>
        <begin position="99"/>
        <end position="118"/>
    </location>
</feature>
<keyword evidence="1" id="KW-0175">Coiled coil</keyword>
<sequence>MSSQEEANVMIIPEESSPQRVKLVAKRSPSTKVIPAAAAGSSNAAPTDQVHLVESSSSLRDSNKKKERSPKRPGESPVDRNRRKTKERMALKRLNPIFRAEENKATKNRYHDDEGFRSKQLERKKTRYHNDEGFRTQQLERHNEQQKARYRESEEFRYKVIISFLFLYQIDEDFRNYQKAKRKEQWERKKLAGLTDACKKLDFTPDSALLKWLGQSEFLKDEKLGIDFEDYLQRLPLTKLLDKFPQFVSEEFLRNKDYCVYVDTLFDWPELQGKSIPEAEKIISQTSSDKQKKMFTYIGLHSNGQKSRPGHRHDPNSAIFQFLQTPGTRAFNSFLFNCNPLGMKTASGDKLRAMIAQAEVRMRELEALLITFQGKRQKLPFDGMQQMSINKKIEPLRTELKKQASDLCKTAQLFDFSKSGRKATPKAGCLSGADLPFFIINEIKI</sequence>
<dbReference type="Proteomes" id="UP000198287">
    <property type="component" value="Unassembled WGS sequence"/>
</dbReference>
<evidence type="ECO:0000256" key="2">
    <source>
        <dbReference type="SAM" id="MobiDB-lite"/>
    </source>
</evidence>
<evidence type="ECO:0000313" key="4">
    <source>
        <dbReference type="Proteomes" id="UP000198287"/>
    </source>
</evidence>
<keyword evidence="4" id="KW-1185">Reference proteome</keyword>
<protein>
    <submittedName>
        <fullName evidence="3">Uncharacterized protein</fullName>
    </submittedName>
</protein>
<name>A0A226F0Y1_FOLCA</name>
<feature type="region of interest" description="Disordered" evidence="2">
    <location>
        <begin position="1"/>
        <end position="89"/>
    </location>
</feature>